<evidence type="ECO:0000313" key="3">
    <source>
        <dbReference type="Proteomes" id="UP001501084"/>
    </source>
</evidence>
<gene>
    <name evidence="2" type="ORF">GCM10009786_19110</name>
</gene>
<dbReference type="EMBL" id="BAAAOP010000007">
    <property type="protein sequence ID" value="GAA2188767.1"/>
    <property type="molecule type" value="Genomic_DNA"/>
</dbReference>
<keyword evidence="1" id="KW-0812">Transmembrane</keyword>
<keyword evidence="1" id="KW-0472">Membrane</keyword>
<dbReference type="Proteomes" id="UP001501084">
    <property type="component" value="Unassembled WGS sequence"/>
</dbReference>
<dbReference type="RefSeq" id="WP_346058166.1">
    <property type="nucleotide sequence ID" value="NZ_BAAAOP010000007.1"/>
</dbReference>
<reference evidence="3" key="1">
    <citation type="journal article" date="2019" name="Int. J. Syst. Evol. Microbiol.">
        <title>The Global Catalogue of Microorganisms (GCM) 10K type strain sequencing project: providing services to taxonomists for standard genome sequencing and annotation.</title>
        <authorList>
            <consortium name="The Broad Institute Genomics Platform"/>
            <consortium name="The Broad Institute Genome Sequencing Center for Infectious Disease"/>
            <person name="Wu L."/>
            <person name="Ma J."/>
        </authorList>
    </citation>
    <scope>NUCLEOTIDE SEQUENCE [LARGE SCALE GENOMIC DNA]</scope>
    <source>
        <strain evidence="3">JCM 14919</strain>
    </source>
</reference>
<keyword evidence="1" id="KW-1133">Transmembrane helix</keyword>
<comment type="caution">
    <text evidence="2">The sequence shown here is derived from an EMBL/GenBank/DDBJ whole genome shotgun (WGS) entry which is preliminary data.</text>
</comment>
<proteinExistence type="predicted"/>
<protein>
    <recommendedName>
        <fullName evidence="4">Solute-binding protein family 3/N-terminal domain-containing protein</fullName>
    </recommendedName>
</protein>
<feature type="transmembrane region" description="Helical" evidence="1">
    <location>
        <begin position="20"/>
        <end position="41"/>
    </location>
</feature>
<keyword evidence="3" id="KW-1185">Reference proteome</keyword>
<dbReference type="Gene3D" id="3.40.190.10">
    <property type="entry name" value="Periplasmic binding protein-like II"/>
    <property type="match status" value="1"/>
</dbReference>
<evidence type="ECO:0000256" key="1">
    <source>
        <dbReference type="SAM" id="Phobius"/>
    </source>
</evidence>
<accession>A0ABP5N242</accession>
<dbReference type="SUPFAM" id="SSF53850">
    <property type="entry name" value="Periplasmic binding protein-like II"/>
    <property type="match status" value="1"/>
</dbReference>
<name>A0ABP5N242_9MICO</name>
<organism evidence="2 3">
    <name type="scientific">Leucobacter alluvii</name>
    <dbReference type="NCBI Taxonomy" id="340321"/>
    <lineage>
        <taxon>Bacteria</taxon>
        <taxon>Bacillati</taxon>
        <taxon>Actinomycetota</taxon>
        <taxon>Actinomycetes</taxon>
        <taxon>Micrococcales</taxon>
        <taxon>Microbacteriaceae</taxon>
        <taxon>Leucobacter</taxon>
    </lineage>
</organism>
<sequence length="171" mass="18217">MRNRKSHRSVRAIRTSDSVLPVQAGVVAALLVALTGCGITIPSDPDDTLGHAIGAELRIGIAVEPPLSEDGDPPRGPLPELAIEYAETLDASPVWSIGSEETLVEMLEQEKLDVALGNFSPDSPWSERAALSRPFTVDGADPAELVALMPLGENAMLSNFETFIDSTERAQ</sequence>
<evidence type="ECO:0000313" key="2">
    <source>
        <dbReference type="EMBL" id="GAA2188767.1"/>
    </source>
</evidence>
<evidence type="ECO:0008006" key="4">
    <source>
        <dbReference type="Google" id="ProtNLM"/>
    </source>
</evidence>